<comment type="caution">
    <text evidence="2">The sequence shown here is derived from an EMBL/GenBank/DDBJ whole genome shotgun (WGS) entry which is preliminary data.</text>
</comment>
<evidence type="ECO:0000313" key="3">
    <source>
        <dbReference type="Proteomes" id="UP001501771"/>
    </source>
</evidence>
<reference evidence="3" key="1">
    <citation type="journal article" date="2019" name="Int. J. Syst. Evol. Microbiol.">
        <title>The Global Catalogue of Microorganisms (GCM) 10K type strain sequencing project: providing services to taxonomists for standard genome sequencing and annotation.</title>
        <authorList>
            <consortium name="The Broad Institute Genomics Platform"/>
            <consortium name="The Broad Institute Genome Sequencing Center for Infectious Disease"/>
            <person name="Wu L."/>
            <person name="Ma J."/>
        </authorList>
    </citation>
    <scope>NUCLEOTIDE SEQUENCE [LARGE SCALE GENOMIC DNA]</scope>
    <source>
        <strain evidence="3">JCM 16022</strain>
    </source>
</reference>
<protein>
    <submittedName>
        <fullName evidence="2">Uncharacterized protein</fullName>
    </submittedName>
</protein>
<dbReference type="EMBL" id="BAAAQR010000009">
    <property type="protein sequence ID" value="GAA2149695.1"/>
    <property type="molecule type" value="Genomic_DNA"/>
</dbReference>
<dbReference type="Proteomes" id="UP001501771">
    <property type="component" value="Unassembled WGS sequence"/>
</dbReference>
<feature type="region of interest" description="Disordered" evidence="1">
    <location>
        <begin position="1"/>
        <end position="40"/>
    </location>
</feature>
<sequence>MRRVDLAAVRQQVDRERKSLHPADDLGATLRVDGDDLTGQPVAHPELIVVRQRGDSPIASPVASTRVVMLSQTEPTARTHRGTERRV</sequence>
<proteinExistence type="predicted"/>
<evidence type="ECO:0000256" key="1">
    <source>
        <dbReference type="SAM" id="MobiDB-lite"/>
    </source>
</evidence>
<feature type="compositionally biased region" description="Basic and acidic residues" evidence="1">
    <location>
        <begin position="12"/>
        <end position="24"/>
    </location>
</feature>
<gene>
    <name evidence="2" type="ORF">GCM10009844_29640</name>
</gene>
<keyword evidence="3" id="KW-1185">Reference proteome</keyword>
<name>A0ABP5LLM9_9ACTN</name>
<evidence type="ECO:0000313" key="2">
    <source>
        <dbReference type="EMBL" id="GAA2149695.1"/>
    </source>
</evidence>
<accession>A0ABP5LLM9</accession>
<organism evidence="2 3">
    <name type="scientific">Nocardioides koreensis</name>
    <dbReference type="NCBI Taxonomy" id="433651"/>
    <lineage>
        <taxon>Bacteria</taxon>
        <taxon>Bacillati</taxon>
        <taxon>Actinomycetota</taxon>
        <taxon>Actinomycetes</taxon>
        <taxon>Propionibacteriales</taxon>
        <taxon>Nocardioidaceae</taxon>
        <taxon>Nocardioides</taxon>
    </lineage>
</organism>